<keyword evidence="1" id="KW-0812">Transmembrane</keyword>
<gene>
    <name evidence="2" type="ORF">Q604_UNBC06944G0002</name>
</gene>
<dbReference type="EMBL" id="AZMM01006944">
    <property type="protein sequence ID" value="ETJ39084.1"/>
    <property type="molecule type" value="Genomic_DNA"/>
</dbReference>
<evidence type="ECO:0000256" key="1">
    <source>
        <dbReference type="SAM" id="Phobius"/>
    </source>
</evidence>
<keyword evidence="1" id="KW-1133">Transmembrane helix</keyword>
<evidence type="ECO:0000313" key="2">
    <source>
        <dbReference type="EMBL" id="ETJ39084.1"/>
    </source>
</evidence>
<keyword evidence="1" id="KW-0472">Membrane</keyword>
<reference evidence="2" key="1">
    <citation type="submission" date="2013-12" db="EMBL/GenBank/DDBJ databases">
        <title>A Varibaculum cambriense genome reconstructed from a premature infant gut community with otherwise low bacterial novelty that shifts toward anaerobic metabolism during the third week of life.</title>
        <authorList>
            <person name="Brown C.T."/>
            <person name="Sharon I."/>
            <person name="Thomas B.C."/>
            <person name="Castelle C.J."/>
            <person name="Morowitz M.J."/>
            <person name="Banfield J.F."/>
        </authorList>
    </citation>
    <scope>NUCLEOTIDE SEQUENCE</scope>
</reference>
<organism evidence="2">
    <name type="scientific">human gut metagenome</name>
    <dbReference type="NCBI Taxonomy" id="408170"/>
    <lineage>
        <taxon>unclassified sequences</taxon>
        <taxon>metagenomes</taxon>
        <taxon>organismal metagenomes</taxon>
    </lineage>
</organism>
<dbReference type="AlphaFoldDB" id="W1YD45"/>
<feature type="transmembrane region" description="Helical" evidence="1">
    <location>
        <begin position="6"/>
        <end position="23"/>
    </location>
</feature>
<proteinExistence type="predicted"/>
<protein>
    <submittedName>
        <fullName evidence="2">Uncharacterized protein</fullName>
    </submittedName>
</protein>
<feature type="non-terminal residue" evidence="2">
    <location>
        <position position="35"/>
    </location>
</feature>
<sequence length="35" mass="3983">MNRKKLTGIAIVVVLIIGSYLFLQQKPKEQPKSQL</sequence>
<comment type="caution">
    <text evidence="2">The sequence shown here is derived from an EMBL/GenBank/DDBJ whole genome shotgun (WGS) entry which is preliminary data.</text>
</comment>
<name>W1YD45_9ZZZZ</name>
<accession>W1YD45</accession>